<reference evidence="8 9" key="1">
    <citation type="submission" date="2023-11" db="EMBL/GenBank/DDBJ databases">
        <authorList>
            <person name="Okamura Y."/>
        </authorList>
    </citation>
    <scope>NUCLEOTIDE SEQUENCE [LARGE SCALE GENOMIC DNA]</scope>
</reference>
<dbReference type="SMART" id="SM00355">
    <property type="entry name" value="ZnF_C2H2"/>
    <property type="match status" value="15"/>
</dbReference>
<dbReference type="GO" id="GO:0000981">
    <property type="term" value="F:DNA-binding transcription factor activity, RNA polymerase II-specific"/>
    <property type="evidence" value="ECO:0007669"/>
    <property type="project" value="TreeGrafter"/>
</dbReference>
<evidence type="ECO:0000313" key="9">
    <source>
        <dbReference type="Proteomes" id="UP001497472"/>
    </source>
</evidence>
<dbReference type="Proteomes" id="UP001497472">
    <property type="component" value="Unassembled WGS sequence"/>
</dbReference>
<dbReference type="Gene3D" id="3.30.160.60">
    <property type="entry name" value="Classic Zinc Finger"/>
    <property type="match status" value="2"/>
</dbReference>
<feature type="compositionally biased region" description="Basic and acidic residues" evidence="6">
    <location>
        <begin position="928"/>
        <end position="941"/>
    </location>
</feature>
<feature type="region of interest" description="Disordered" evidence="6">
    <location>
        <begin position="304"/>
        <end position="323"/>
    </location>
</feature>
<keyword evidence="1" id="KW-0479">Metal-binding</keyword>
<dbReference type="GO" id="GO:0005634">
    <property type="term" value="C:nucleus"/>
    <property type="evidence" value="ECO:0007669"/>
    <property type="project" value="TreeGrafter"/>
</dbReference>
<name>A0AAV1JZU3_9NEOP</name>
<sequence length="1319" mass="150296">MHSIFKGNMDCNIDIEEHDILEHPMVKMNVLVLKTETLHDEREKSALEKPKLTPDFQEIDTKPIIHNKIILGTKCPNKIILGSRLKPKEKDPYSVLVSVIDWRYLLDRNPLFCKECGILFSTRNTYDAHRTSEHSLLEVRGRVDVDTHCSDTGPLKCYVCGYVLKTRRLYDSHMATQHSTDIEPSVRADGRPARVLRSKSTVEKANVAKKSTAKPTSLYEALNIETRLDPRPKKVEYLRCPECGLYFKMVGSFLGHCERIHKVVPSIERVDFDGRCRCGYKNDCYATFNQHVYDNHIYRRILMNPDGPKSPPAEPSSNRTKPLTLLKPYKPKESVVIPNTTIFKCPKCNVHFPSCRVAYNHFVRCRNLFTDKQTCGRCDLTFRNSDVRIHELQHRLSDSITIIELSKEIFHRIVLVCADCRVGFTGKLNQCHKNCNSPETFKCERCNLYVDRQSQAKHEKIHSKGEDATIVEFVCLSAEVLCGWRDKDVLYYCTICDSYDVIADLDYHKDFCVRNKTLRCESCGLRFSTAAHAQHAREHDTFEVEKLRIYDMHTRKTIKANTTPGVSRLKRRMSKKHDVDAFSTCAEREPKMQKLSQNVATGVNISSDIMQTYLASQSLWNILYQCQACDVVYDKYDLAVEHSQDHLIQSAFEAPSERCSKCEFLYDKKVLERHLALHSGAEIDQSSFRLLKFDYMKLLNDAWDDMFASIADVQRRHILAKSVYEKERGLRLELKFDGPADNTNFVCASCDVVVDVEDLRIHAGSHRACVKDTKFACPNCELSFASNTALARHKSSPHGAKTRIIAFNRTDHHCANVALLKAYEDIEATSENRETDGVPLFKCSFCNLGYQTLKGTRYHKCPGTGVPCRHCRVLFTRKTIKNHEALHEAGLQIRLVTFQSKRNPAANETADRQCHSRQTPVTSVKGHSRTDRSRHDERKLGEDSFADAERASLEARRDIVYKCDCRLLFMCRDKFLEHRSVCDKDLYAIKCKCGLRFHKNSLQAHLKAHANCASVKRHLVATVELGTSDTRNPKHWLYVCAVCGTHSSTVEALNCRLHKRKPTVQQCTLCRVNFPAGTSRHHVRMHHKELKLNVKNLHKVVLSAIGVEDLRNNRSVPQANAAEPTGPVLHRCGDCDLHGRAHAAGKEMRQAACEICGMLFSTMSLPLHKKYHHAQHGKVNAIPRNRGRSRVASSPKVSTVKSSREFLPPSNTERRAIPEASLFKCGVCNVYFLTRDMCYDHAVDHKRLDPTEYIGCKMCDMQLLCECVGAHMKSHREGSFKLEGLVITEFMPGDNGPAADTYLAVERMDHLISTTTNCD</sequence>
<evidence type="ECO:0000256" key="5">
    <source>
        <dbReference type="PROSITE-ProRule" id="PRU00042"/>
    </source>
</evidence>
<evidence type="ECO:0000256" key="4">
    <source>
        <dbReference type="ARBA" id="ARBA00022833"/>
    </source>
</evidence>
<dbReference type="PANTHER" id="PTHR24409:SF295">
    <property type="entry name" value="AZ2-RELATED"/>
    <property type="match status" value="1"/>
</dbReference>
<accession>A0AAV1JZU3</accession>
<comment type="caution">
    <text evidence="8">The sequence shown here is derived from an EMBL/GenBank/DDBJ whole genome shotgun (WGS) entry which is preliminary data.</text>
</comment>
<keyword evidence="9" id="KW-1185">Reference proteome</keyword>
<protein>
    <recommendedName>
        <fullName evidence="7">C2H2-type domain-containing protein</fullName>
    </recommendedName>
</protein>
<evidence type="ECO:0000256" key="6">
    <source>
        <dbReference type="SAM" id="MobiDB-lite"/>
    </source>
</evidence>
<keyword evidence="2" id="KW-0677">Repeat</keyword>
<evidence type="ECO:0000256" key="2">
    <source>
        <dbReference type="ARBA" id="ARBA00022737"/>
    </source>
</evidence>
<evidence type="ECO:0000256" key="3">
    <source>
        <dbReference type="ARBA" id="ARBA00022771"/>
    </source>
</evidence>
<evidence type="ECO:0000313" key="8">
    <source>
        <dbReference type="EMBL" id="CAK1554313.1"/>
    </source>
</evidence>
<dbReference type="InterPro" id="IPR013087">
    <property type="entry name" value="Znf_C2H2_type"/>
</dbReference>
<dbReference type="PANTHER" id="PTHR24409">
    <property type="entry name" value="ZINC FINGER PROTEIN 142"/>
    <property type="match status" value="1"/>
</dbReference>
<dbReference type="GO" id="GO:0000977">
    <property type="term" value="F:RNA polymerase II transcription regulatory region sequence-specific DNA binding"/>
    <property type="evidence" value="ECO:0007669"/>
    <property type="project" value="TreeGrafter"/>
</dbReference>
<organism evidence="8 9">
    <name type="scientific">Leptosia nina</name>
    <dbReference type="NCBI Taxonomy" id="320188"/>
    <lineage>
        <taxon>Eukaryota</taxon>
        <taxon>Metazoa</taxon>
        <taxon>Ecdysozoa</taxon>
        <taxon>Arthropoda</taxon>
        <taxon>Hexapoda</taxon>
        <taxon>Insecta</taxon>
        <taxon>Pterygota</taxon>
        <taxon>Neoptera</taxon>
        <taxon>Endopterygota</taxon>
        <taxon>Lepidoptera</taxon>
        <taxon>Glossata</taxon>
        <taxon>Ditrysia</taxon>
        <taxon>Papilionoidea</taxon>
        <taxon>Pieridae</taxon>
        <taxon>Pierinae</taxon>
        <taxon>Leptosia</taxon>
    </lineage>
</organism>
<dbReference type="PROSITE" id="PS50157">
    <property type="entry name" value="ZINC_FINGER_C2H2_2"/>
    <property type="match status" value="1"/>
</dbReference>
<evidence type="ECO:0000256" key="1">
    <source>
        <dbReference type="ARBA" id="ARBA00022723"/>
    </source>
</evidence>
<keyword evidence="4" id="KW-0862">Zinc</keyword>
<evidence type="ECO:0000259" key="7">
    <source>
        <dbReference type="PROSITE" id="PS50157"/>
    </source>
</evidence>
<gene>
    <name evidence="8" type="ORF">LNINA_LOCUS13236</name>
</gene>
<dbReference type="EMBL" id="CAVLEF010000277">
    <property type="protein sequence ID" value="CAK1554313.1"/>
    <property type="molecule type" value="Genomic_DNA"/>
</dbReference>
<keyword evidence="3 5" id="KW-0863">Zinc-finger</keyword>
<feature type="region of interest" description="Disordered" evidence="6">
    <location>
        <begin position="906"/>
        <end position="941"/>
    </location>
</feature>
<feature type="domain" description="C2H2-type" evidence="7">
    <location>
        <begin position="775"/>
        <end position="803"/>
    </location>
</feature>
<proteinExistence type="predicted"/>
<dbReference type="PROSITE" id="PS00028">
    <property type="entry name" value="ZINC_FINGER_C2H2_1"/>
    <property type="match status" value="6"/>
</dbReference>
<dbReference type="GO" id="GO:0008270">
    <property type="term" value="F:zinc ion binding"/>
    <property type="evidence" value="ECO:0007669"/>
    <property type="project" value="UniProtKB-KW"/>
</dbReference>